<evidence type="ECO:0000313" key="2">
    <source>
        <dbReference type="EMBL" id="KAG1907751.1"/>
    </source>
</evidence>
<gene>
    <name evidence="2" type="ORF">F5891DRAFT_1220057</name>
</gene>
<sequence>MNRILADPALEAQPNFEFPAYAAWLNAIVAGGPTREAALEQMAESWRLERQERIVLWQQQSEEDLRVQQEQEDQERIAKEAEAAEEQREAEKKKPKINNFDAEAVVADVLIPRPSQYALQKIKSMEYVELWYFSPEGCREALDSCRSTAEDSFGLAKVDGYVAFKPMASFKASQKALQDHDLSWRQFDMAKTSFLIHIDKCGWPDKHQQALALFFTLITNHEHRMRTRGEKTLLRYATYYSDISPYNTRERTCIISRMIRASGPWAHDKNILDYDGWAGRQIIPDGGGWAHAGNI</sequence>
<dbReference type="Proteomes" id="UP001195769">
    <property type="component" value="Unassembled WGS sequence"/>
</dbReference>
<organism evidence="2 3">
    <name type="scientific">Suillus fuscotomentosus</name>
    <dbReference type="NCBI Taxonomy" id="1912939"/>
    <lineage>
        <taxon>Eukaryota</taxon>
        <taxon>Fungi</taxon>
        <taxon>Dikarya</taxon>
        <taxon>Basidiomycota</taxon>
        <taxon>Agaricomycotina</taxon>
        <taxon>Agaricomycetes</taxon>
        <taxon>Agaricomycetidae</taxon>
        <taxon>Boletales</taxon>
        <taxon>Suillineae</taxon>
        <taxon>Suillaceae</taxon>
        <taxon>Suillus</taxon>
    </lineage>
</organism>
<dbReference type="RefSeq" id="XP_041233326.1">
    <property type="nucleotide sequence ID" value="XM_041369393.1"/>
</dbReference>
<dbReference type="EMBL" id="JABBWK010000002">
    <property type="protein sequence ID" value="KAG1907751.1"/>
    <property type="molecule type" value="Genomic_DNA"/>
</dbReference>
<evidence type="ECO:0000313" key="3">
    <source>
        <dbReference type="Proteomes" id="UP001195769"/>
    </source>
</evidence>
<accession>A0AAD4HTC5</accession>
<keyword evidence="3" id="KW-1185">Reference proteome</keyword>
<dbReference type="GeneID" id="64663691"/>
<feature type="coiled-coil region" evidence="1">
    <location>
        <begin position="67"/>
        <end position="94"/>
    </location>
</feature>
<name>A0AAD4HTC5_9AGAM</name>
<keyword evidence="1" id="KW-0175">Coiled coil</keyword>
<protein>
    <submittedName>
        <fullName evidence="2">Uncharacterized protein</fullName>
    </submittedName>
</protein>
<comment type="caution">
    <text evidence="2">The sequence shown here is derived from an EMBL/GenBank/DDBJ whole genome shotgun (WGS) entry which is preliminary data.</text>
</comment>
<dbReference type="AlphaFoldDB" id="A0AAD4HTC5"/>
<evidence type="ECO:0000256" key="1">
    <source>
        <dbReference type="SAM" id="Coils"/>
    </source>
</evidence>
<reference evidence="2" key="1">
    <citation type="journal article" date="2020" name="New Phytol.">
        <title>Comparative genomics reveals dynamic genome evolution in host specialist ectomycorrhizal fungi.</title>
        <authorList>
            <person name="Lofgren L.A."/>
            <person name="Nguyen N.H."/>
            <person name="Vilgalys R."/>
            <person name="Ruytinx J."/>
            <person name="Liao H.L."/>
            <person name="Branco S."/>
            <person name="Kuo A."/>
            <person name="LaButti K."/>
            <person name="Lipzen A."/>
            <person name="Andreopoulos W."/>
            <person name="Pangilinan J."/>
            <person name="Riley R."/>
            <person name="Hundley H."/>
            <person name="Na H."/>
            <person name="Barry K."/>
            <person name="Grigoriev I.V."/>
            <person name="Stajich J.E."/>
            <person name="Kennedy P.G."/>
        </authorList>
    </citation>
    <scope>NUCLEOTIDE SEQUENCE</scope>
    <source>
        <strain evidence="2">FC203</strain>
    </source>
</reference>
<proteinExistence type="predicted"/>